<evidence type="ECO:0000313" key="3">
    <source>
        <dbReference type="EMBL" id="TDW99090.1"/>
    </source>
</evidence>
<feature type="transmembrane region" description="Helical" evidence="1">
    <location>
        <begin position="7"/>
        <end position="25"/>
    </location>
</feature>
<evidence type="ECO:0000259" key="2">
    <source>
        <dbReference type="SMART" id="SM00850"/>
    </source>
</evidence>
<dbReference type="InterPro" id="IPR046947">
    <property type="entry name" value="LytR-like"/>
</dbReference>
<dbReference type="PANTHER" id="PTHR37299">
    <property type="entry name" value="TRANSCRIPTIONAL REGULATOR-RELATED"/>
    <property type="match status" value="1"/>
</dbReference>
<dbReference type="Gene3D" id="2.40.50.1020">
    <property type="entry name" value="LytTr DNA-binding domain"/>
    <property type="match status" value="1"/>
</dbReference>
<comment type="caution">
    <text evidence="3">The sequence shown here is derived from an EMBL/GenBank/DDBJ whole genome shotgun (WGS) entry which is preliminary data.</text>
</comment>
<protein>
    <submittedName>
        <fullName evidence="3">LytTR family transcriptional regulator</fullName>
    </submittedName>
</protein>
<dbReference type="InterPro" id="IPR007492">
    <property type="entry name" value="LytTR_DNA-bd_dom"/>
</dbReference>
<feature type="transmembrane region" description="Helical" evidence="1">
    <location>
        <begin position="184"/>
        <end position="207"/>
    </location>
</feature>
<feature type="domain" description="HTH LytTR-type" evidence="2">
    <location>
        <begin position="244"/>
        <end position="344"/>
    </location>
</feature>
<dbReference type="AlphaFoldDB" id="A0A4R8DPP2"/>
<keyword evidence="1" id="KW-0812">Transmembrane</keyword>
<dbReference type="SMART" id="SM00850">
    <property type="entry name" value="LytTR"/>
    <property type="match status" value="1"/>
</dbReference>
<dbReference type="Pfam" id="PF04397">
    <property type="entry name" value="LytTR"/>
    <property type="match status" value="1"/>
</dbReference>
<name>A0A4R8DPP2_9BACT</name>
<dbReference type="Proteomes" id="UP000294498">
    <property type="component" value="Unassembled WGS sequence"/>
</dbReference>
<proteinExistence type="predicted"/>
<gene>
    <name evidence="3" type="ORF">EDB95_0098</name>
</gene>
<evidence type="ECO:0000313" key="4">
    <source>
        <dbReference type="Proteomes" id="UP000294498"/>
    </source>
</evidence>
<dbReference type="PROSITE" id="PS51257">
    <property type="entry name" value="PROKAR_LIPOPROTEIN"/>
    <property type="match status" value="1"/>
</dbReference>
<dbReference type="GO" id="GO:0003677">
    <property type="term" value="F:DNA binding"/>
    <property type="evidence" value="ECO:0007669"/>
    <property type="project" value="InterPro"/>
</dbReference>
<accession>A0A4R8DPP2</accession>
<dbReference type="EMBL" id="SODV01000001">
    <property type="protein sequence ID" value="TDW99090.1"/>
    <property type="molecule type" value="Genomic_DNA"/>
</dbReference>
<evidence type="ECO:0000256" key="1">
    <source>
        <dbReference type="SAM" id="Phobius"/>
    </source>
</evidence>
<organism evidence="3 4">
    <name type="scientific">Dinghuibacter silviterrae</name>
    <dbReference type="NCBI Taxonomy" id="1539049"/>
    <lineage>
        <taxon>Bacteria</taxon>
        <taxon>Pseudomonadati</taxon>
        <taxon>Bacteroidota</taxon>
        <taxon>Chitinophagia</taxon>
        <taxon>Chitinophagales</taxon>
        <taxon>Chitinophagaceae</taxon>
        <taxon>Dinghuibacter</taxon>
    </lineage>
</organism>
<keyword evidence="4" id="KW-1185">Reference proteome</keyword>
<sequence>MEKVRLYILLFVGISIVTLVAGIGACSYCYHTAREAIWNHKMESGRRETREIGRLLEEQLDNGQPPQKVIDNLQQSIVNTDAQSEFVCMYDTNGIELCHPDPALVGQKIDAGNSLFIRNGSPAPFSDILHLGKAGTGLRSFPVAKHRSSEIVTVYPVKGSDWMVAAHANVTVLQAQLDNLYHQFMVGIILMVLLISGSCFLLIRLIYGKYERQMDQEILRLNKDLAAKKVAESTRKRLVTYQRDEMVSLEVGDIAFIFLSENSVFVQTFLNQRHTVNTSLDELMKQLDNDIFYRANRQCIVNVNAIKTILVYGKNQLQLVMHPQAPEEIIISKNKAAEFKDWLDR</sequence>
<reference evidence="3 4" key="1">
    <citation type="submission" date="2019-03" db="EMBL/GenBank/DDBJ databases">
        <title>Genomic Encyclopedia of Type Strains, Phase IV (KMG-IV): sequencing the most valuable type-strain genomes for metagenomic binning, comparative biology and taxonomic classification.</title>
        <authorList>
            <person name="Goeker M."/>
        </authorList>
    </citation>
    <scope>NUCLEOTIDE SEQUENCE [LARGE SCALE GENOMIC DNA]</scope>
    <source>
        <strain evidence="3 4">DSM 100059</strain>
    </source>
</reference>
<keyword evidence="1" id="KW-0472">Membrane</keyword>
<keyword evidence="1" id="KW-1133">Transmembrane helix</keyword>
<dbReference type="GO" id="GO:0000156">
    <property type="term" value="F:phosphorelay response regulator activity"/>
    <property type="evidence" value="ECO:0007669"/>
    <property type="project" value="InterPro"/>
</dbReference>
<dbReference type="PANTHER" id="PTHR37299:SF1">
    <property type="entry name" value="STAGE 0 SPORULATION PROTEIN A HOMOLOG"/>
    <property type="match status" value="1"/>
</dbReference>
<dbReference type="OrthoDB" id="735914at2"/>